<reference evidence="2" key="1">
    <citation type="submission" date="2022-07" db="EMBL/GenBank/DDBJ databases">
        <title>Phylogenomic reconstructions and comparative analyses of Kickxellomycotina fungi.</title>
        <authorList>
            <person name="Reynolds N.K."/>
            <person name="Stajich J.E."/>
            <person name="Barry K."/>
            <person name="Grigoriev I.V."/>
            <person name="Crous P."/>
            <person name="Smith M.E."/>
        </authorList>
    </citation>
    <scope>NUCLEOTIDE SEQUENCE</scope>
    <source>
        <strain evidence="2">RSA 1196</strain>
    </source>
</reference>
<evidence type="ECO:0000313" key="2">
    <source>
        <dbReference type="EMBL" id="KAJ1969190.1"/>
    </source>
</evidence>
<dbReference type="GO" id="GO:0005737">
    <property type="term" value="C:cytoplasm"/>
    <property type="evidence" value="ECO:0007669"/>
    <property type="project" value="TreeGrafter"/>
</dbReference>
<dbReference type="Gene3D" id="3.40.50.300">
    <property type="entry name" value="P-loop containing nucleotide triphosphate hydrolases"/>
    <property type="match status" value="1"/>
</dbReference>
<dbReference type="AlphaFoldDB" id="A0A9W8AZG3"/>
<accession>A0A9W8AZG3</accession>
<sequence length="362" mass="40494">MSQDTTAIDQTTSEVTVFTGFLGAGKTTLILSLLKQLPRDYRVVVLKNEFGNAETDSALLRESSIEVQEMVNGCLCCVLVGQMKNALMELKEKYRPQRIIIETSGSAFPAPIAWQIREMANDGFHLDSIMTVVDCVNFTGYEDTSYTAKMQAQYTDLILLNKHHLVTERELDTVIDHVNELNTDTAKVKCGSDTDAPISADLIFGLDTQLFKLEHRCGDSCQCANHSAHQPNTNHHLEEVDRIEISKDLDQPGSSAGYDISKLNKFLTELPKDDIYRIKGVIRLDPRTSEQPDDHSSLSIINFAFGRYSLTPVGNNQTDEGHQNTMVRVTVMGQDLRLYLSRLQMGFDATAEQCAYFPRATL</sequence>
<dbReference type="InterPro" id="IPR003495">
    <property type="entry name" value="CobW/HypB/UreG_nucleotide-bd"/>
</dbReference>
<dbReference type="CDD" id="cd03112">
    <property type="entry name" value="CobW-like"/>
    <property type="match status" value="1"/>
</dbReference>
<gene>
    <name evidence="2" type="ORF">IWQ62_000786</name>
</gene>
<dbReference type="InterPro" id="IPR027417">
    <property type="entry name" value="P-loop_NTPase"/>
</dbReference>
<name>A0A9W8AZG3_9FUNG</name>
<protein>
    <recommendedName>
        <fullName evidence="1">CobW/HypB/UreG nucleotide-binding domain-containing protein</fullName>
    </recommendedName>
</protein>
<feature type="domain" description="CobW/HypB/UreG nucleotide-binding" evidence="1">
    <location>
        <begin position="15"/>
        <end position="184"/>
    </location>
</feature>
<proteinExistence type="predicted"/>
<dbReference type="OrthoDB" id="272672at2759"/>
<comment type="caution">
    <text evidence="2">The sequence shown here is derived from an EMBL/GenBank/DDBJ whole genome shotgun (WGS) entry which is preliminary data.</text>
</comment>
<organism evidence="2 3">
    <name type="scientific">Dispira parvispora</name>
    <dbReference type="NCBI Taxonomy" id="1520584"/>
    <lineage>
        <taxon>Eukaryota</taxon>
        <taxon>Fungi</taxon>
        <taxon>Fungi incertae sedis</taxon>
        <taxon>Zoopagomycota</taxon>
        <taxon>Kickxellomycotina</taxon>
        <taxon>Dimargaritomycetes</taxon>
        <taxon>Dimargaritales</taxon>
        <taxon>Dimargaritaceae</taxon>
        <taxon>Dispira</taxon>
    </lineage>
</organism>
<dbReference type="Pfam" id="PF02492">
    <property type="entry name" value="cobW"/>
    <property type="match status" value="1"/>
</dbReference>
<dbReference type="PANTHER" id="PTHR13748">
    <property type="entry name" value="COBW-RELATED"/>
    <property type="match status" value="1"/>
</dbReference>
<evidence type="ECO:0000259" key="1">
    <source>
        <dbReference type="Pfam" id="PF02492"/>
    </source>
</evidence>
<keyword evidence="3" id="KW-1185">Reference proteome</keyword>
<dbReference type="InterPro" id="IPR051316">
    <property type="entry name" value="Zinc-reg_GTPase_activator"/>
</dbReference>
<dbReference type="SUPFAM" id="SSF52540">
    <property type="entry name" value="P-loop containing nucleoside triphosphate hydrolases"/>
    <property type="match status" value="1"/>
</dbReference>
<dbReference type="Proteomes" id="UP001150925">
    <property type="component" value="Unassembled WGS sequence"/>
</dbReference>
<dbReference type="EMBL" id="JANBPY010000085">
    <property type="protein sequence ID" value="KAJ1969190.1"/>
    <property type="molecule type" value="Genomic_DNA"/>
</dbReference>
<evidence type="ECO:0000313" key="3">
    <source>
        <dbReference type="Proteomes" id="UP001150925"/>
    </source>
</evidence>
<dbReference type="PANTHER" id="PTHR13748:SF62">
    <property type="entry name" value="COBW DOMAIN-CONTAINING PROTEIN"/>
    <property type="match status" value="1"/>
</dbReference>